<accession>A0A9N9YMC2</accession>
<reference evidence="2" key="1">
    <citation type="submission" date="2021-10" db="EMBL/GenBank/DDBJ databases">
        <authorList>
            <person name="Piombo E."/>
        </authorList>
    </citation>
    <scope>NUCLEOTIDE SEQUENCE</scope>
</reference>
<dbReference type="PANTHER" id="PTHR35394:SF5">
    <property type="entry name" value="DUF3176 DOMAIN-CONTAINING PROTEIN"/>
    <property type="match status" value="1"/>
</dbReference>
<evidence type="ECO:0000256" key="1">
    <source>
        <dbReference type="SAM" id="Phobius"/>
    </source>
</evidence>
<keyword evidence="3" id="KW-1185">Reference proteome</keyword>
<feature type="transmembrane region" description="Helical" evidence="1">
    <location>
        <begin position="112"/>
        <end position="132"/>
    </location>
</feature>
<dbReference type="AlphaFoldDB" id="A0A9N9YMC2"/>
<proteinExistence type="predicted"/>
<gene>
    <name evidence="2" type="ORF">CRHIZ90672A_00010931</name>
</gene>
<keyword evidence="1" id="KW-0812">Transmembrane</keyword>
<comment type="caution">
    <text evidence="2">The sequence shown here is derived from an EMBL/GenBank/DDBJ whole genome shotgun (WGS) entry which is preliminary data.</text>
</comment>
<organism evidence="2 3">
    <name type="scientific">Clonostachys rhizophaga</name>
    <dbReference type="NCBI Taxonomy" id="160324"/>
    <lineage>
        <taxon>Eukaryota</taxon>
        <taxon>Fungi</taxon>
        <taxon>Dikarya</taxon>
        <taxon>Ascomycota</taxon>
        <taxon>Pezizomycotina</taxon>
        <taxon>Sordariomycetes</taxon>
        <taxon>Hypocreomycetidae</taxon>
        <taxon>Hypocreales</taxon>
        <taxon>Bionectriaceae</taxon>
        <taxon>Clonostachys</taxon>
    </lineage>
</organism>
<keyword evidence="1" id="KW-1133">Transmembrane helix</keyword>
<dbReference type="EMBL" id="CABFNQ020000692">
    <property type="protein sequence ID" value="CAH0023487.1"/>
    <property type="molecule type" value="Genomic_DNA"/>
</dbReference>
<dbReference type="PANTHER" id="PTHR35394">
    <property type="entry name" value="DUF3176 DOMAIN-CONTAINING PROTEIN"/>
    <property type="match status" value="1"/>
</dbReference>
<name>A0A9N9YMC2_9HYPO</name>
<protein>
    <submittedName>
        <fullName evidence="2">Uncharacterized protein</fullName>
    </submittedName>
</protein>
<evidence type="ECO:0000313" key="3">
    <source>
        <dbReference type="Proteomes" id="UP000696573"/>
    </source>
</evidence>
<dbReference type="OrthoDB" id="5376804at2759"/>
<evidence type="ECO:0000313" key="2">
    <source>
        <dbReference type="EMBL" id="CAH0023487.1"/>
    </source>
</evidence>
<dbReference type="Proteomes" id="UP000696573">
    <property type="component" value="Unassembled WGS sequence"/>
</dbReference>
<sequence>MDDWNQTIPQGKEYATTDGILDRMQGSPSMLAKQVFSKLYGGVWVSNSSADERKFETSEEHIDEVTERNTQKLFGNVASAMTSYLRTRNEPVALEGSNTYEQVNMVVIRWEWLSFLVIQIALALVFQVIVVAQTAQLGVDVVKSSNMAELFALQGFGDKYMDDGQSRGISTTVTDERYGELVKDTHGWKLHLSTGTKLSNDSMNSREQ</sequence>
<keyword evidence="1" id="KW-0472">Membrane</keyword>